<evidence type="ECO:0000313" key="2">
    <source>
        <dbReference type="Proteomes" id="UP000094385"/>
    </source>
</evidence>
<accession>A0A1E3PTE8</accession>
<sequence>MPETLLEPSQSFTIVENGEYIGHNISPNLREVVVGDCIPSHLLSGEEVEATPVNFFHREWFEDEFRASMVRTAVQRVQYYGQPLP</sequence>
<name>A0A1E3PTE8_LIPST</name>
<evidence type="ECO:0000313" key="1">
    <source>
        <dbReference type="EMBL" id="ODQ68693.1"/>
    </source>
</evidence>
<proteinExistence type="predicted"/>
<gene>
    <name evidence="1" type="ORF">LIPSTDRAFT_76845</name>
</gene>
<dbReference type="EMBL" id="KV454403">
    <property type="protein sequence ID" value="ODQ68693.1"/>
    <property type="molecule type" value="Genomic_DNA"/>
</dbReference>
<dbReference type="Proteomes" id="UP000094385">
    <property type="component" value="Unassembled WGS sequence"/>
</dbReference>
<protein>
    <submittedName>
        <fullName evidence="1">Uncharacterized protein</fullName>
    </submittedName>
</protein>
<organism evidence="1 2">
    <name type="scientific">Lipomyces starkeyi NRRL Y-11557</name>
    <dbReference type="NCBI Taxonomy" id="675824"/>
    <lineage>
        <taxon>Eukaryota</taxon>
        <taxon>Fungi</taxon>
        <taxon>Dikarya</taxon>
        <taxon>Ascomycota</taxon>
        <taxon>Saccharomycotina</taxon>
        <taxon>Lipomycetes</taxon>
        <taxon>Lipomycetales</taxon>
        <taxon>Lipomycetaceae</taxon>
        <taxon>Lipomyces</taxon>
    </lineage>
</organism>
<reference evidence="1 2" key="1">
    <citation type="journal article" date="2016" name="Proc. Natl. Acad. Sci. U.S.A.">
        <title>Comparative genomics of biotechnologically important yeasts.</title>
        <authorList>
            <person name="Riley R."/>
            <person name="Haridas S."/>
            <person name="Wolfe K.H."/>
            <person name="Lopes M.R."/>
            <person name="Hittinger C.T."/>
            <person name="Goeker M."/>
            <person name="Salamov A.A."/>
            <person name="Wisecaver J.H."/>
            <person name="Long T.M."/>
            <person name="Calvey C.H."/>
            <person name="Aerts A.L."/>
            <person name="Barry K.W."/>
            <person name="Choi C."/>
            <person name="Clum A."/>
            <person name="Coughlan A.Y."/>
            <person name="Deshpande S."/>
            <person name="Douglass A.P."/>
            <person name="Hanson S.J."/>
            <person name="Klenk H.-P."/>
            <person name="LaButti K.M."/>
            <person name="Lapidus A."/>
            <person name="Lindquist E.A."/>
            <person name="Lipzen A.M."/>
            <person name="Meier-Kolthoff J.P."/>
            <person name="Ohm R.A."/>
            <person name="Otillar R.P."/>
            <person name="Pangilinan J.L."/>
            <person name="Peng Y."/>
            <person name="Rokas A."/>
            <person name="Rosa C.A."/>
            <person name="Scheuner C."/>
            <person name="Sibirny A.A."/>
            <person name="Slot J.C."/>
            <person name="Stielow J.B."/>
            <person name="Sun H."/>
            <person name="Kurtzman C.P."/>
            <person name="Blackwell M."/>
            <person name="Grigoriev I.V."/>
            <person name="Jeffries T.W."/>
        </authorList>
    </citation>
    <scope>NUCLEOTIDE SEQUENCE [LARGE SCALE GENOMIC DNA]</scope>
    <source>
        <strain evidence="1 2">NRRL Y-11557</strain>
    </source>
</reference>
<dbReference type="AlphaFoldDB" id="A0A1E3PTE8"/>
<keyword evidence="2" id="KW-1185">Reference proteome</keyword>